<accession>A0A4Q2V1A3</accession>
<evidence type="ECO:0000256" key="1">
    <source>
        <dbReference type="ARBA" id="ARBA00001974"/>
    </source>
</evidence>
<comment type="similarity">
    <text evidence="2 6">Belongs to the flavin monoamine oxidase family.</text>
</comment>
<dbReference type="PANTHER" id="PTHR43563:SF14">
    <property type="entry name" value="AMINE OXIDASE"/>
    <property type="match status" value="1"/>
</dbReference>
<evidence type="ECO:0000256" key="3">
    <source>
        <dbReference type="ARBA" id="ARBA00023002"/>
    </source>
</evidence>
<dbReference type="GO" id="GO:0097621">
    <property type="term" value="F:monoamine oxidase activity"/>
    <property type="evidence" value="ECO:0007669"/>
    <property type="project" value="UniProtKB-EC"/>
</dbReference>
<evidence type="ECO:0000256" key="5">
    <source>
        <dbReference type="PIRSR" id="PIRSR601613-1"/>
    </source>
</evidence>
<evidence type="ECO:0000256" key="6">
    <source>
        <dbReference type="RuleBase" id="RU362067"/>
    </source>
</evidence>
<keyword evidence="6" id="KW-0274">FAD</keyword>
<dbReference type="EMBL" id="MQTW01000488">
    <property type="protein sequence ID" value="RYC79890.1"/>
    <property type="molecule type" value="Genomic_DNA"/>
</dbReference>
<dbReference type="SUPFAM" id="SSF54373">
    <property type="entry name" value="FAD-linked reductases, C-terminal domain"/>
    <property type="match status" value="1"/>
</dbReference>
<dbReference type="PANTHER" id="PTHR43563">
    <property type="entry name" value="AMINE OXIDASE"/>
    <property type="match status" value="1"/>
</dbReference>
<feature type="domain" description="Amine oxidase" evidence="7">
    <location>
        <begin position="26"/>
        <end position="471"/>
    </location>
</feature>
<dbReference type="AlphaFoldDB" id="A0A4Q2V1A3"/>
<dbReference type="InterPro" id="IPR036188">
    <property type="entry name" value="FAD/NAD-bd_sf"/>
</dbReference>
<dbReference type="EC" id="1.4.3.-" evidence="6"/>
<dbReference type="InterPro" id="IPR001613">
    <property type="entry name" value="Flavin_amine_oxidase"/>
</dbReference>
<protein>
    <recommendedName>
        <fullName evidence="6">Amine oxidase</fullName>
        <ecNumber evidence="6">1.4.3.-</ecNumber>
    </recommendedName>
</protein>
<dbReference type="Proteomes" id="UP000290540">
    <property type="component" value="Unassembled WGS sequence"/>
</dbReference>
<dbReference type="Gene3D" id="1.10.405.10">
    <property type="entry name" value="Guanine Nucleotide Dissociation Inhibitor, domain 1"/>
    <property type="match status" value="1"/>
</dbReference>
<comment type="cofactor">
    <cofactor evidence="1 6">
        <name>FAD</name>
        <dbReference type="ChEBI" id="CHEBI:57692"/>
    </cofactor>
</comment>
<evidence type="ECO:0000256" key="2">
    <source>
        <dbReference type="ARBA" id="ARBA00005995"/>
    </source>
</evidence>
<dbReference type="PRINTS" id="PR00757">
    <property type="entry name" value="AMINEOXDASEF"/>
</dbReference>
<dbReference type="Gene3D" id="3.50.50.60">
    <property type="entry name" value="FAD/NAD(P)-binding domain"/>
    <property type="match status" value="1"/>
</dbReference>
<feature type="binding site" evidence="5">
    <location>
        <begin position="46"/>
        <end position="47"/>
    </location>
    <ligand>
        <name>FAD</name>
        <dbReference type="ChEBI" id="CHEBI:57692"/>
    </ligand>
</feature>
<comment type="caution">
    <text evidence="8">The sequence shown here is derived from an EMBL/GenBank/DDBJ whole genome shotgun (WGS) entry which is preliminary data.</text>
</comment>
<evidence type="ECO:0000313" key="8">
    <source>
        <dbReference type="EMBL" id="RYC79890.1"/>
    </source>
</evidence>
<evidence type="ECO:0000259" key="7">
    <source>
        <dbReference type="Pfam" id="PF01593"/>
    </source>
</evidence>
<comment type="catalytic activity">
    <reaction evidence="4">
        <text>a secondary aliphatic amine + O2 + H2O = a primary amine + an aldehyde + H2O2</text>
        <dbReference type="Rhea" id="RHEA:26414"/>
        <dbReference type="ChEBI" id="CHEBI:15377"/>
        <dbReference type="ChEBI" id="CHEBI:15379"/>
        <dbReference type="ChEBI" id="CHEBI:16240"/>
        <dbReference type="ChEBI" id="CHEBI:17478"/>
        <dbReference type="ChEBI" id="CHEBI:58855"/>
        <dbReference type="ChEBI" id="CHEBI:65296"/>
        <dbReference type="EC" id="1.4.3.4"/>
    </reaction>
</comment>
<organism evidence="8 9">
    <name type="scientific">Fusarium oxysporum f. sp. narcissi</name>
    <dbReference type="NCBI Taxonomy" id="451672"/>
    <lineage>
        <taxon>Eukaryota</taxon>
        <taxon>Fungi</taxon>
        <taxon>Dikarya</taxon>
        <taxon>Ascomycota</taxon>
        <taxon>Pezizomycotina</taxon>
        <taxon>Sordariomycetes</taxon>
        <taxon>Hypocreomycetidae</taxon>
        <taxon>Hypocreales</taxon>
        <taxon>Nectriaceae</taxon>
        <taxon>Fusarium</taxon>
        <taxon>Fusarium oxysporum species complex</taxon>
    </lineage>
</organism>
<dbReference type="Gene3D" id="3.90.660.10">
    <property type="match status" value="1"/>
</dbReference>
<sequence>MTDSNSVPYAYTALPLLDVAIVGAGLSGLSAAKDLVAAGKSVLVLEARNRVGGKVYDVDLENRPGYKVEGGAEFVCKEHTRLVMLAKELGVSTFKTYAEGDMLMVTKEGRLRYNLESSNGIPPLQQEDIAKLGEIVSTINQMAAEIDVEKPWTHPKAKEWDRLTVASWLDGFAEDGSAREILELTIRACMSAEPEEISLLSNLIYTARTGSPGVPGSVDMLTNVKGGSQEERFEGGPQSIATRLAERLGKDRIRLQSPVRQINSNGNVYTVIGDSFRLQARKVVVAIAPTLAGRIIYNPPLPAVRDQMCQRVPMGSLGKVFAVYETPFWREDGLSGEVASVDGVTQSTFDSSPSDGSFGIMMGFLEANQMRTFDDSPADDIYKAVLKDFVKYFGPKAQNVQQWVLQRWDNEEYSRGGHHGLFPPNVWTQFGPAVTKPIGGIHWAGTEASPYWSGFMEGAIRAGEIAAKNILDEL</sequence>
<keyword evidence="6" id="KW-0285">Flavoprotein</keyword>
<proteinExistence type="inferred from homology"/>
<dbReference type="InterPro" id="IPR002937">
    <property type="entry name" value="Amino_oxidase"/>
</dbReference>
<reference evidence="8 9" key="1">
    <citation type="submission" date="2016-12" db="EMBL/GenBank/DDBJ databases">
        <title>Draft genome sequence of Fusarium oxysporum causing rot on Narcissus.</title>
        <authorList>
            <person name="Armitage A.D."/>
            <person name="Taylor A."/>
            <person name="Clarkson J.P."/>
            <person name="Harrison R.J."/>
            <person name="Jackson A.C."/>
        </authorList>
    </citation>
    <scope>NUCLEOTIDE SEQUENCE [LARGE SCALE GENOMIC DNA]</scope>
    <source>
        <strain evidence="8 9">N139</strain>
    </source>
</reference>
<dbReference type="SUPFAM" id="SSF51905">
    <property type="entry name" value="FAD/NAD(P)-binding domain"/>
    <property type="match status" value="1"/>
</dbReference>
<feature type="binding site" evidence="5">
    <location>
        <position position="447"/>
    </location>
    <ligand>
        <name>FAD</name>
        <dbReference type="ChEBI" id="CHEBI:57692"/>
    </ligand>
</feature>
<keyword evidence="3 6" id="KW-0560">Oxidoreductase</keyword>
<dbReference type="Pfam" id="PF01593">
    <property type="entry name" value="Amino_oxidase"/>
    <property type="match status" value="1"/>
</dbReference>
<feature type="binding site" evidence="5">
    <location>
        <position position="27"/>
    </location>
    <ligand>
        <name>FAD</name>
        <dbReference type="ChEBI" id="CHEBI:57692"/>
    </ligand>
</feature>
<feature type="binding site" evidence="5">
    <location>
        <position position="259"/>
    </location>
    <ligand>
        <name>FAD</name>
        <dbReference type="ChEBI" id="CHEBI:57692"/>
    </ligand>
</feature>
<evidence type="ECO:0000313" key="9">
    <source>
        <dbReference type="Proteomes" id="UP000290540"/>
    </source>
</evidence>
<gene>
    <name evidence="8" type="ORF">BFJ63_vAg17226</name>
</gene>
<dbReference type="InterPro" id="IPR050703">
    <property type="entry name" value="Flavin_MAO"/>
</dbReference>
<evidence type="ECO:0000256" key="4">
    <source>
        <dbReference type="ARBA" id="ARBA00048448"/>
    </source>
</evidence>
<name>A0A4Q2V1A3_FUSOX</name>
<feature type="binding site" evidence="5">
    <location>
        <position position="364"/>
    </location>
    <ligand>
        <name>substrate</name>
    </ligand>
</feature>